<name>A0A183UX63_TOXCA</name>
<evidence type="ECO:0000313" key="1">
    <source>
        <dbReference type="EMBL" id="VDM44404.1"/>
    </source>
</evidence>
<protein>
    <submittedName>
        <fullName evidence="3">MPN domain-containing protein</fullName>
    </submittedName>
</protein>
<evidence type="ECO:0000313" key="3">
    <source>
        <dbReference type="WBParaSite" id="TCNE_0001308301-mRNA-1"/>
    </source>
</evidence>
<evidence type="ECO:0000313" key="2">
    <source>
        <dbReference type="Proteomes" id="UP000050794"/>
    </source>
</evidence>
<sequence length="143" mass="16167">MAQSKQPFPKRAIVNPFIDMDAYDVQRRNLMLTVLLKDHRIATVAVLYRSRSSLQRPGSRGHNALLEHLPETMLNESTEPSSIAADSLLTTPAIDESRKRKCVAVRLQKMVTDVEVLQSPVDEKEINYAIDVPDVSDIIFFTM</sequence>
<proteinExistence type="predicted"/>
<gene>
    <name evidence="1" type="ORF">TCNE_LOCUS13083</name>
</gene>
<dbReference type="EMBL" id="UYWY01021556">
    <property type="protein sequence ID" value="VDM44404.1"/>
    <property type="molecule type" value="Genomic_DNA"/>
</dbReference>
<dbReference type="WBParaSite" id="TCNE_0001308301-mRNA-1">
    <property type="protein sequence ID" value="TCNE_0001308301-mRNA-1"/>
    <property type="gene ID" value="TCNE_0001308301"/>
</dbReference>
<reference evidence="1 2" key="2">
    <citation type="submission" date="2018-11" db="EMBL/GenBank/DDBJ databases">
        <authorList>
            <consortium name="Pathogen Informatics"/>
        </authorList>
    </citation>
    <scope>NUCLEOTIDE SEQUENCE [LARGE SCALE GENOMIC DNA]</scope>
</reference>
<organism evidence="2 3">
    <name type="scientific">Toxocara canis</name>
    <name type="common">Canine roundworm</name>
    <dbReference type="NCBI Taxonomy" id="6265"/>
    <lineage>
        <taxon>Eukaryota</taxon>
        <taxon>Metazoa</taxon>
        <taxon>Ecdysozoa</taxon>
        <taxon>Nematoda</taxon>
        <taxon>Chromadorea</taxon>
        <taxon>Rhabditida</taxon>
        <taxon>Spirurina</taxon>
        <taxon>Ascaridomorpha</taxon>
        <taxon>Ascaridoidea</taxon>
        <taxon>Toxocaridae</taxon>
        <taxon>Toxocara</taxon>
    </lineage>
</organism>
<keyword evidence="2" id="KW-1185">Reference proteome</keyword>
<dbReference type="AlphaFoldDB" id="A0A183UX63"/>
<dbReference type="Proteomes" id="UP000050794">
    <property type="component" value="Unassembled WGS sequence"/>
</dbReference>
<reference evidence="3" key="1">
    <citation type="submission" date="2016-06" db="UniProtKB">
        <authorList>
            <consortium name="WormBaseParasite"/>
        </authorList>
    </citation>
    <scope>IDENTIFICATION</scope>
</reference>
<accession>A0A183UX63</accession>